<dbReference type="EMBL" id="CM026426">
    <property type="protein sequence ID" value="KAG0574666.1"/>
    <property type="molecule type" value="Genomic_DNA"/>
</dbReference>
<reference evidence="1" key="1">
    <citation type="submission" date="2020-06" db="EMBL/GenBank/DDBJ databases">
        <title>WGS assembly of Ceratodon purpureus strain R40.</title>
        <authorList>
            <person name="Carey S.B."/>
            <person name="Jenkins J."/>
            <person name="Shu S."/>
            <person name="Lovell J.T."/>
            <person name="Sreedasyam A."/>
            <person name="Maumus F."/>
            <person name="Tiley G.P."/>
            <person name="Fernandez-Pozo N."/>
            <person name="Barry K."/>
            <person name="Chen C."/>
            <person name="Wang M."/>
            <person name="Lipzen A."/>
            <person name="Daum C."/>
            <person name="Saski C.A."/>
            <person name="Payton A.C."/>
            <person name="Mcbreen J.C."/>
            <person name="Conrad R.E."/>
            <person name="Kollar L.M."/>
            <person name="Olsson S."/>
            <person name="Huttunen S."/>
            <person name="Landis J.B."/>
            <person name="Wickett N.J."/>
            <person name="Johnson M.G."/>
            <person name="Rensing S.A."/>
            <person name="Grimwood J."/>
            <person name="Schmutz J."/>
            <person name="Mcdaniel S.F."/>
        </authorList>
    </citation>
    <scope>NUCLEOTIDE SEQUENCE</scope>
    <source>
        <strain evidence="1">R40</strain>
    </source>
</reference>
<gene>
    <name evidence="1" type="ORF">KC19_VG281500</name>
</gene>
<organism evidence="1 2">
    <name type="scientific">Ceratodon purpureus</name>
    <name type="common">Fire moss</name>
    <name type="synonym">Dicranum purpureum</name>
    <dbReference type="NCBI Taxonomy" id="3225"/>
    <lineage>
        <taxon>Eukaryota</taxon>
        <taxon>Viridiplantae</taxon>
        <taxon>Streptophyta</taxon>
        <taxon>Embryophyta</taxon>
        <taxon>Bryophyta</taxon>
        <taxon>Bryophytina</taxon>
        <taxon>Bryopsida</taxon>
        <taxon>Dicranidae</taxon>
        <taxon>Pseudoditrichales</taxon>
        <taxon>Ditrichaceae</taxon>
        <taxon>Ceratodon</taxon>
    </lineage>
</organism>
<comment type="caution">
    <text evidence="1">The sequence shown here is derived from an EMBL/GenBank/DDBJ whole genome shotgun (WGS) entry which is preliminary data.</text>
</comment>
<evidence type="ECO:0000313" key="2">
    <source>
        <dbReference type="Proteomes" id="UP000822688"/>
    </source>
</evidence>
<protein>
    <submittedName>
        <fullName evidence="1">Uncharacterized protein</fullName>
    </submittedName>
</protein>
<name>A0A8T0HUZ2_CERPU</name>
<evidence type="ECO:0000313" key="1">
    <source>
        <dbReference type="EMBL" id="KAG0574666.1"/>
    </source>
</evidence>
<sequence>MLHTYSGNRQDGKTNPCCSFRRRPCECSRKYCPSPRALPRCSSITLETPTDNQRLLESSAPARCRRCQIGSNNHVEGAMMISSPNRRDVTFGDGEFKTLLNIIHPKFNVP</sequence>
<proteinExistence type="predicted"/>
<keyword evidence="2" id="KW-1185">Reference proteome</keyword>
<accession>A0A8T0HUZ2</accession>
<dbReference type="AlphaFoldDB" id="A0A8T0HUZ2"/>
<dbReference type="Proteomes" id="UP000822688">
    <property type="component" value="Chromosome V"/>
</dbReference>